<dbReference type="Proteomes" id="UP000006671">
    <property type="component" value="Unassembled WGS sequence"/>
</dbReference>
<dbReference type="GeneID" id="8854449"/>
<evidence type="ECO:0000313" key="3">
    <source>
        <dbReference type="Proteomes" id="UP000006671"/>
    </source>
</evidence>
<evidence type="ECO:0000259" key="1">
    <source>
        <dbReference type="Pfam" id="PF13475"/>
    </source>
</evidence>
<feature type="domain" description="DUF4116" evidence="1">
    <location>
        <begin position="452"/>
        <end position="499"/>
    </location>
</feature>
<dbReference type="RefSeq" id="XP_002672660.1">
    <property type="nucleotide sequence ID" value="XM_002672614.1"/>
</dbReference>
<dbReference type="VEuPathDB" id="AmoebaDB:NAEGRDRAFT_52102"/>
<reference evidence="2 3" key="1">
    <citation type="journal article" date="2010" name="Cell">
        <title>The genome of Naegleria gruberi illuminates early eukaryotic versatility.</title>
        <authorList>
            <person name="Fritz-Laylin L.K."/>
            <person name="Prochnik S.E."/>
            <person name="Ginger M.L."/>
            <person name="Dacks J.B."/>
            <person name="Carpenter M.L."/>
            <person name="Field M.C."/>
            <person name="Kuo A."/>
            <person name="Paredez A."/>
            <person name="Chapman J."/>
            <person name="Pham J."/>
            <person name="Shu S."/>
            <person name="Neupane R."/>
            <person name="Cipriano M."/>
            <person name="Mancuso J."/>
            <person name="Tu H."/>
            <person name="Salamov A."/>
            <person name="Lindquist E."/>
            <person name="Shapiro H."/>
            <person name="Lucas S."/>
            <person name="Grigoriev I.V."/>
            <person name="Cande W.Z."/>
            <person name="Fulton C."/>
            <person name="Rokhsar D.S."/>
            <person name="Dawson S.C."/>
        </authorList>
    </citation>
    <scope>NUCLEOTIDE SEQUENCE [LARGE SCALE GENOMIC DNA]</scope>
    <source>
        <strain evidence="2 3">NEG-M</strain>
    </source>
</reference>
<gene>
    <name evidence="2" type="ORF">NAEGRDRAFT_52102</name>
</gene>
<keyword evidence="3" id="KW-1185">Reference proteome</keyword>
<dbReference type="InParanoid" id="D2VTE5"/>
<dbReference type="EMBL" id="GG738896">
    <property type="protein sequence ID" value="EFC39916.1"/>
    <property type="molecule type" value="Genomic_DNA"/>
</dbReference>
<dbReference type="Pfam" id="PF13475">
    <property type="entry name" value="DUF4116"/>
    <property type="match status" value="2"/>
</dbReference>
<feature type="domain" description="DUF4116" evidence="1">
    <location>
        <begin position="229"/>
        <end position="277"/>
    </location>
</feature>
<name>D2VTE5_NAEGR</name>
<accession>D2VTE5</accession>
<sequence>MNKLISISKKMSIVFTVLDFEPNNYFHTLLTRRFFNQQKGAATYESSLQDQLQFMRNYAPISKLTPIEFICDARIYEIITSHLGLNFINPYPIVAANDVEFAKRMLQKFRIYPLNVKDEELIYKIVENNFTLFAKLSAISFTKEIELMEKVSRKFLDNFENLDESEKREILSSKYGAIVLERYDRLEEERTKDIILNDEDFMEMYGCLINANQYEQVDLSRASYSLRGNQEFMKEFIEFDGMNLRFASGKLRNEWSFVEIALSNNVNAYQFATENLRNMSVWALEAVKKSTDTLQYIGSNLRSDMYFYSRLLEENIKFDIPSKDFVISLINYNPKNYLLIPLDSEYRLDKDVMLLAPNESIEEALRLYSTDRNLIREMMSKLKKPSKYFDESCQNDFEMIKGCMRLNPQLFRYASIEIRSNLEQVTLLIDYCVTPGGLFHLIIHSSHEIKQNKNFALRCVGKFGSSLQYLRHFWNDKEVVMKAVEQDFQSFSFASETLKLDCDLIKVSPKCLFLISDLSTHPIFADLEFLEECVTKHNLYLYCNSIPREIKKIYLFKNPSAYLAFNDCSDLDEETCLKILEKKENFQLYTRFTHFLYRKNRWNNNRPSFLERACKVNPLVDEFYGEHNNNSNNSVYFTKAIDKEQFIEKFNERMREISLCLHSNSQQDENLAINIDINSY</sequence>
<dbReference type="KEGG" id="ngr:NAEGRDRAFT_52102"/>
<organism evidence="3">
    <name type="scientific">Naegleria gruberi</name>
    <name type="common">Amoeba</name>
    <dbReference type="NCBI Taxonomy" id="5762"/>
    <lineage>
        <taxon>Eukaryota</taxon>
        <taxon>Discoba</taxon>
        <taxon>Heterolobosea</taxon>
        <taxon>Tetramitia</taxon>
        <taxon>Eutetramitia</taxon>
        <taxon>Vahlkampfiidae</taxon>
        <taxon>Naegleria</taxon>
    </lineage>
</organism>
<dbReference type="InterPro" id="IPR025197">
    <property type="entry name" value="DUF4116"/>
</dbReference>
<protein>
    <submittedName>
        <fullName evidence="2">Predicted protein</fullName>
    </submittedName>
</protein>
<dbReference type="AlphaFoldDB" id="D2VTE5"/>
<proteinExistence type="predicted"/>
<evidence type="ECO:0000313" key="2">
    <source>
        <dbReference type="EMBL" id="EFC39916.1"/>
    </source>
</evidence>